<organism evidence="1">
    <name type="scientific">Timema genevievae</name>
    <name type="common">Walking stick</name>
    <dbReference type="NCBI Taxonomy" id="629358"/>
    <lineage>
        <taxon>Eukaryota</taxon>
        <taxon>Metazoa</taxon>
        <taxon>Ecdysozoa</taxon>
        <taxon>Arthropoda</taxon>
        <taxon>Hexapoda</taxon>
        <taxon>Insecta</taxon>
        <taxon>Pterygota</taxon>
        <taxon>Neoptera</taxon>
        <taxon>Polyneoptera</taxon>
        <taxon>Phasmatodea</taxon>
        <taxon>Timematodea</taxon>
        <taxon>Timematoidea</taxon>
        <taxon>Timematidae</taxon>
        <taxon>Timema</taxon>
    </lineage>
</organism>
<evidence type="ECO:0000313" key="1">
    <source>
        <dbReference type="EMBL" id="CAD7603532.1"/>
    </source>
</evidence>
<dbReference type="EMBL" id="OE843600">
    <property type="protein sequence ID" value="CAD7603532.1"/>
    <property type="molecule type" value="Genomic_DNA"/>
</dbReference>
<sequence>MQTITQSLTSLGLASCLQHESHRVGGMACVRSEITKATDKLYRSVGEGGELDFRALLSGGAHTCIGRLSTSDWDSNPNIPVIGSSFYCESDAIDHAATEAAFDGTLDGRASDLFISSSVHYKMALYDLPRTVSPGATSSSDLGAGAVTATWPWCELLGESWCLDHENGQVSKPSQ</sequence>
<name>A0A7R9PPR0_TIMGE</name>
<reference evidence="1" key="1">
    <citation type="submission" date="2020-11" db="EMBL/GenBank/DDBJ databases">
        <authorList>
            <person name="Tran Van P."/>
        </authorList>
    </citation>
    <scope>NUCLEOTIDE SEQUENCE</scope>
</reference>
<accession>A0A7R9PPR0</accession>
<proteinExistence type="predicted"/>
<dbReference type="AlphaFoldDB" id="A0A7R9PPR0"/>
<gene>
    <name evidence="1" type="ORF">TGEB3V08_LOCUS8811</name>
</gene>
<protein>
    <submittedName>
        <fullName evidence="1">Uncharacterized protein</fullName>
    </submittedName>
</protein>